<feature type="domain" description="Ribonuclease R winged-helix" evidence="2">
    <location>
        <begin position="11"/>
        <end position="75"/>
    </location>
</feature>
<dbReference type="InterPro" id="IPR038982">
    <property type="entry name" value="NrpR"/>
</dbReference>
<evidence type="ECO:0000259" key="2">
    <source>
        <dbReference type="Pfam" id="PF08461"/>
    </source>
</evidence>
<evidence type="ECO:0000313" key="4">
    <source>
        <dbReference type="Proteomes" id="UP000809273"/>
    </source>
</evidence>
<dbReference type="InterPro" id="IPR002846">
    <property type="entry name" value="NRD"/>
</dbReference>
<protein>
    <submittedName>
        <fullName evidence="3">DUF128 domain-containing protein</fullName>
    </submittedName>
</protein>
<organism evidence="3 4">
    <name type="scientific">Candidatus Zymogenus saltonus</name>
    <dbReference type="NCBI Taxonomy" id="2844893"/>
    <lineage>
        <taxon>Bacteria</taxon>
        <taxon>Deltaproteobacteria</taxon>
        <taxon>Candidatus Zymogenia</taxon>
        <taxon>Candidatus Zymogeniales</taxon>
        <taxon>Candidatus Zymogenaceae</taxon>
        <taxon>Candidatus Zymogenus</taxon>
    </lineage>
</organism>
<dbReference type="SUPFAM" id="SSF46785">
    <property type="entry name" value="Winged helix' DNA-binding domain"/>
    <property type="match status" value="1"/>
</dbReference>
<dbReference type="Pfam" id="PF01995">
    <property type="entry name" value="NRD1_2"/>
    <property type="match status" value="1"/>
</dbReference>
<comment type="caution">
    <text evidence="3">The sequence shown here is derived from an EMBL/GenBank/DDBJ whole genome shotgun (WGS) entry which is preliminary data.</text>
</comment>
<dbReference type="Proteomes" id="UP000809273">
    <property type="component" value="Unassembled WGS sequence"/>
</dbReference>
<dbReference type="EMBL" id="JAFGIX010000070">
    <property type="protein sequence ID" value="MBN1574227.1"/>
    <property type="molecule type" value="Genomic_DNA"/>
</dbReference>
<dbReference type="Gene3D" id="1.10.10.10">
    <property type="entry name" value="Winged helix-like DNA-binding domain superfamily/Winged helix DNA-binding domain"/>
    <property type="match status" value="1"/>
</dbReference>
<name>A0A9D8KHJ9_9DELT</name>
<dbReference type="AlphaFoldDB" id="A0A9D8KHJ9"/>
<evidence type="ECO:0000259" key="1">
    <source>
        <dbReference type="Pfam" id="PF01995"/>
    </source>
</evidence>
<dbReference type="InterPro" id="IPR013668">
    <property type="entry name" value="RNase_R_HTH_12"/>
</dbReference>
<dbReference type="InterPro" id="IPR036984">
    <property type="entry name" value="NrpR_dom_sf"/>
</dbReference>
<dbReference type="InterPro" id="IPR036390">
    <property type="entry name" value="WH_DNA-bd_sf"/>
</dbReference>
<proteinExistence type="predicted"/>
<dbReference type="InterPro" id="IPR036388">
    <property type="entry name" value="WH-like_DNA-bd_sf"/>
</dbReference>
<evidence type="ECO:0000313" key="3">
    <source>
        <dbReference type="EMBL" id="MBN1574227.1"/>
    </source>
</evidence>
<dbReference type="Gene3D" id="3.30.70.1360">
    <property type="entry name" value="mj0159-like"/>
    <property type="match status" value="1"/>
</dbReference>
<sequence>MSEKAEKKRLSILKILHESENPMSSPRITRELNARGFDVSERTVRLYLLEMDSAGLTESFGKRGRRITEKGLTELSQARVFEKIGFLAAKIDRMTYKMDFKLSRRTGTVVMNTSLIERDQIERAVPLIKSVFASGLGMGELVTVFEPGQKMGELEIKEDYVGIGTVCSVTLNGVLLDFGIPTNSRFGGLLELEEGEPIRFVELINYDGTTLDPLEVFIKSGMADLKGAAESGSGRIGASFREVPAESRNRVLEISEELKGVGLNGFLKVGWPGQALLEIPVSDGRCGVIIIGGLNPVAILEEHGVEVKHAGALSGLCDYRDFFHYSELDERIGRLC</sequence>
<dbReference type="PANTHER" id="PTHR41964">
    <property type="entry name" value="GLOBAL NITROGEN REGULATOR NRPR"/>
    <property type="match status" value="1"/>
</dbReference>
<gene>
    <name evidence="3" type="ORF">JW984_13600</name>
</gene>
<dbReference type="PANTHER" id="PTHR41964:SF1">
    <property type="entry name" value="GLOBAL NITROGEN REGULATOR NRPR"/>
    <property type="match status" value="1"/>
</dbReference>
<accession>A0A9D8KHJ9</accession>
<dbReference type="Pfam" id="PF08461">
    <property type="entry name" value="WHD_RNase_R"/>
    <property type="match status" value="1"/>
</dbReference>
<reference evidence="3" key="1">
    <citation type="journal article" date="2021" name="Environ. Microbiol.">
        <title>Genomic characterization of three novel Desulfobacterota classes expand the metabolic and phylogenetic diversity of the phylum.</title>
        <authorList>
            <person name="Murphy C.L."/>
            <person name="Biggerstaff J."/>
            <person name="Eichhorn A."/>
            <person name="Ewing E."/>
            <person name="Shahan R."/>
            <person name="Soriano D."/>
            <person name="Stewart S."/>
            <person name="VanMol K."/>
            <person name="Walker R."/>
            <person name="Walters P."/>
            <person name="Elshahed M.S."/>
            <person name="Youssef N.H."/>
        </authorList>
    </citation>
    <scope>NUCLEOTIDE SEQUENCE</scope>
    <source>
        <strain evidence="3">Zod_Metabat.24</strain>
    </source>
</reference>
<reference evidence="3" key="2">
    <citation type="submission" date="2021-01" db="EMBL/GenBank/DDBJ databases">
        <authorList>
            <person name="Hahn C.R."/>
            <person name="Youssef N.H."/>
            <person name="Elshahed M."/>
        </authorList>
    </citation>
    <scope>NUCLEOTIDE SEQUENCE</scope>
    <source>
        <strain evidence="3">Zod_Metabat.24</strain>
    </source>
</reference>
<feature type="domain" description="NrpR regulatory" evidence="1">
    <location>
        <begin position="84"/>
        <end position="322"/>
    </location>
</feature>